<dbReference type="Gene3D" id="1.10.287.110">
    <property type="entry name" value="DnaJ domain"/>
    <property type="match status" value="1"/>
</dbReference>
<evidence type="ECO:0000313" key="3">
    <source>
        <dbReference type="Proteomes" id="UP000094056"/>
    </source>
</evidence>
<feature type="transmembrane region" description="Helical" evidence="1">
    <location>
        <begin position="97"/>
        <end position="116"/>
    </location>
</feature>
<dbReference type="AlphaFoldDB" id="A0A1E3X5P3"/>
<evidence type="ECO:0000256" key="1">
    <source>
        <dbReference type="SAM" id="Phobius"/>
    </source>
</evidence>
<evidence type="ECO:0000313" key="2">
    <source>
        <dbReference type="EMBL" id="ODS30921.1"/>
    </source>
</evidence>
<keyword evidence="1" id="KW-0812">Transmembrane</keyword>
<dbReference type="Proteomes" id="UP000094056">
    <property type="component" value="Unassembled WGS sequence"/>
</dbReference>
<dbReference type="EMBL" id="MAYW01000161">
    <property type="protein sequence ID" value="ODS30921.1"/>
    <property type="molecule type" value="Genomic_DNA"/>
</dbReference>
<gene>
    <name evidence="2" type="primary">hscB</name>
    <name evidence="2" type="ORF">SCARUB_03960</name>
</gene>
<protein>
    <submittedName>
        <fullName evidence="2">Co-chaperone protein HscB</fullName>
    </submittedName>
</protein>
<proteinExistence type="predicted"/>
<keyword evidence="1" id="KW-1133">Transmembrane helix</keyword>
<organism evidence="2 3">
    <name type="scientific">Candidatus Scalindua rubra</name>
    <dbReference type="NCBI Taxonomy" id="1872076"/>
    <lineage>
        <taxon>Bacteria</taxon>
        <taxon>Pseudomonadati</taxon>
        <taxon>Planctomycetota</taxon>
        <taxon>Candidatus Brocadiia</taxon>
        <taxon>Candidatus Brocadiales</taxon>
        <taxon>Candidatus Scalinduaceae</taxon>
        <taxon>Candidatus Scalindua</taxon>
    </lineage>
</organism>
<accession>A0A1E3X5P3</accession>
<dbReference type="InterPro" id="IPR036869">
    <property type="entry name" value="J_dom_sf"/>
</dbReference>
<sequence length="126" mass="14526">MHPDKFLDHAEKNKRLEMCKLMNEAYNILSDTHKRNKYDICLFDTYSSVSNSNTTRRGETVSVGFGFRGYAFCFVIFFVVLAALFLGRLVIHVGIKGNTAFIITFFFVFFSGCFLVRKIRLKKGEV</sequence>
<reference evidence="2 3" key="1">
    <citation type="submission" date="2016-07" db="EMBL/GenBank/DDBJ databases">
        <title>Draft genome of Scalindua rubra, obtained from a brine-seawater interface in the Red Sea, sheds light on salt adaptation in anammox bacteria.</title>
        <authorList>
            <person name="Speth D.R."/>
            <person name="Lagkouvardos I."/>
            <person name="Wang Y."/>
            <person name="Qian P.-Y."/>
            <person name="Dutilh B.E."/>
            <person name="Jetten M.S."/>
        </authorList>
    </citation>
    <scope>NUCLEOTIDE SEQUENCE [LARGE SCALE GENOMIC DNA]</scope>
    <source>
        <strain evidence="2">BSI-1</strain>
    </source>
</reference>
<keyword evidence="1" id="KW-0472">Membrane</keyword>
<dbReference type="SUPFAM" id="SSF46565">
    <property type="entry name" value="Chaperone J-domain"/>
    <property type="match status" value="1"/>
</dbReference>
<comment type="caution">
    <text evidence="2">The sequence shown here is derived from an EMBL/GenBank/DDBJ whole genome shotgun (WGS) entry which is preliminary data.</text>
</comment>
<name>A0A1E3X5P3_9BACT</name>
<dbReference type="InterPro" id="IPR001623">
    <property type="entry name" value="DnaJ_domain"/>
</dbReference>
<dbReference type="CDD" id="cd06257">
    <property type="entry name" value="DnaJ"/>
    <property type="match status" value="1"/>
</dbReference>
<feature type="transmembrane region" description="Helical" evidence="1">
    <location>
        <begin position="70"/>
        <end position="91"/>
    </location>
</feature>